<sequence length="363" mass="42238">MEGYMDSCPSCHLPFDKGKKRRLIDSCGHERCYSCMFDVDKCPLCDSAAISVKPNGHFSRQSSTESGVFNHNRPKLKTNGHFTTYMQTRMDISPASEIANPLVLQPSPKMVTRNTAQPGLALFFFLTCYNLFSISDNYYYYYYCHPSFSLSSSLFPFSSISCWQGITKENSLSIYLSIYLSICCFLSLLFLFIAFFPSYFSLRFFSYSLILLFLFPLPFQFISIIFFYFSNLLSCISVPISFFFSIMIYLTFSCLFLTILLLLFLLPCFLLPSDFFSSIPFVILSFFSFPFTSFHFHFFSVPFSLSLSQPQLRLFRISSFFFFSKLFLLFFSTIHSYYFFSLSLLLFILSFYLPFCLILPLFS</sequence>
<comment type="caution">
    <text evidence="6">The sequence shown here is derived from an EMBL/GenBank/DDBJ whole genome shotgun (WGS) entry which is preliminary data.</text>
</comment>
<feature type="transmembrane region" description="Helical" evidence="4">
    <location>
        <begin position="241"/>
        <end position="266"/>
    </location>
</feature>
<feature type="transmembrane region" description="Helical" evidence="4">
    <location>
        <begin position="278"/>
        <end position="301"/>
    </location>
</feature>
<evidence type="ECO:0000313" key="6">
    <source>
        <dbReference type="EMBL" id="CAE1245244.1"/>
    </source>
</evidence>
<dbReference type="AlphaFoldDB" id="A0A812BPY0"/>
<feature type="transmembrane region" description="Helical" evidence="4">
    <location>
        <begin position="313"/>
        <end position="331"/>
    </location>
</feature>
<keyword evidence="4" id="KW-0812">Transmembrane</keyword>
<feature type="transmembrane region" description="Helical" evidence="4">
    <location>
        <begin position="337"/>
        <end position="362"/>
    </location>
</feature>
<accession>A0A812BPY0</accession>
<dbReference type="Proteomes" id="UP000597762">
    <property type="component" value="Unassembled WGS sequence"/>
</dbReference>
<evidence type="ECO:0000259" key="5">
    <source>
        <dbReference type="PROSITE" id="PS50089"/>
    </source>
</evidence>
<dbReference type="EMBL" id="CAHIKZ030000923">
    <property type="protein sequence ID" value="CAE1245244.1"/>
    <property type="molecule type" value="Genomic_DNA"/>
</dbReference>
<keyword evidence="4" id="KW-1133">Transmembrane helix</keyword>
<protein>
    <recommendedName>
        <fullName evidence="5">RING-type domain-containing protein</fullName>
    </recommendedName>
</protein>
<keyword evidence="1 3" id="KW-0863">Zinc-finger</keyword>
<gene>
    <name evidence="6" type="ORF">SPHA_24646</name>
</gene>
<dbReference type="PROSITE" id="PS50089">
    <property type="entry name" value="ZF_RING_2"/>
    <property type="match status" value="1"/>
</dbReference>
<name>A0A812BPY0_ACAPH</name>
<evidence type="ECO:0000313" key="7">
    <source>
        <dbReference type="Proteomes" id="UP000597762"/>
    </source>
</evidence>
<keyword evidence="1 3" id="KW-0479">Metal-binding</keyword>
<dbReference type="SUPFAM" id="SSF57850">
    <property type="entry name" value="RING/U-box"/>
    <property type="match status" value="1"/>
</dbReference>
<organism evidence="6 7">
    <name type="scientific">Acanthosepion pharaonis</name>
    <name type="common">Pharaoh cuttlefish</name>
    <name type="synonym">Sepia pharaonis</name>
    <dbReference type="NCBI Taxonomy" id="158019"/>
    <lineage>
        <taxon>Eukaryota</taxon>
        <taxon>Metazoa</taxon>
        <taxon>Spiralia</taxon>
        <taxon>Lophotrochozoa</taxon>
        <taxon>Mollusca</taxon>
        <taxon>Cephalopoda</taxon>
        <taxon>Coleoidea</taxon>
        <taxon>Decapodiformes</taxon>
        <taxon>Sepiida</taxon>
        <taxon>Sepiina</taxon>
        <taxon>Sepiidae</taxon>
        <taxon>Acanthosepion</taxon>
    </lineage>
</organism>
<evidence type="ECO:0000256" key="4">
    <source>
        <dbReference type="SAM" id="Phobius"/>
    </source>
</evidence>
<keyword evidence="7" id="KW-1185">Reference proteome</keyword>
<evidence type="ECO:0000256" key="2">
    <source>
        <dbReference type="ARBA" id="ARBA00022833"/>
    </source>
</evidence>
<feature type="transmembrane region" description="Helical" evidence="4">
    <location>
        <begin position="178"/>
        <end position="199"/>
    </location>
</feature>
<dbReference type="InterPro" id="IPR001841">
    <property type="entry name" value="Znf_RING"/>
</dbReference>
<feature type="transmembrane region" description="Helical" evidence="4">
    <location>
        <begin position="119"/>
        <end position="141"/>
    </location>
</feature>
<dbReference type="OrthoDB" id="5958958at2759"/>
<feature type="transmembrane region" description="Helical" evidence="4">
    <location>
        <begin position="205"/>
        <end position="229"/>
    </location>
</feature>
<keyword evidence="2" id="KW-0862">Zinc</keyword>
<keyword evidence="4" id="KW-0472">Membrane</keyword>
<dbReference type="GO" id="GO:0008270">
    <property type="term" value="F:zinc ion binding"/>
    <property type="evidence" value="ECO:0007669"/>
    <property type="project" value="UniProtKB-KW"/>
</dbReference>
<evidence type="ECO:0000256" key="3">
    <source>
        <dbReference type="PROSITE-ProRule" id="PRU00175"/>
    </source>
</evidence>
<proteinExistence type="predicted"/>
<reference evidence="6" key="1">
    <citation type="submission" date="2021-01" db="EMBL/GenBank/DDBJ databases">
        <authorList>
            <person name="Li R."/>
            <person name="Bekaert M."/>
        </authorList>
    </citation>
    <scope>NUCLEOTIDE SEQUENCE</scope>
    <source>
        <strain evidence="6">Farmed</strain>
    </source>
</reference>
<feature type="domain" description="RING-type" evidence="5">
    <location>
        <begin position="8"/>
        <end position="46"/>
    </location>
</feature>
<evidence type="ECO:0000256" key="1">
    <source>
        <dbReference type="ARBA" id="ARBA00022771"/>
    </source>
</evidence>